<dbReference type="AlphaFoldDB" id="A0A238JDZ5"/>
<protein>
    <recommendedName>
        <fullName evidence="3">Mobilization protein</fullName>
    </recommendedName>
</protein>
<name>A0A238JDZ5_9RHOB</name>
<dbReference type="Proteomes" id="UP000225972">
    <property type="component" value="Unassembled WGS sequence"/>
</dbReference>
<reference evidence="2" key="1">
    <citation type="submission" date="2017-05" db="EMBL/GenBank/DDBJ databases">
        <authorList>
            <person name="Rodrigo-Torres L."/>
            <person name="Arahal R. D."/>
            <person name="Lucena T."/>
        </authorList>
    </citation>
    <scope>NUCLEOTIDE SEQUENCE [LARGE SCALE GENOMIC DNA]</scope>
    <source>
        <strain evidence="2">CECT 8649</strain>
    </source>
</reference>
<keyword evidence="2" id="KW-1185">Reference proteome</keyword>
<accession>A0A238JDZ5</accession>
<sequence>MSRTSDHRITLRLKPEEHARIVALAGDVPLSAFIREAALGDASGKRAKPQRRVRLEDKAAAAILARLGTHQLVREFRQAARAAENGVLDADAAQLAKIDEAHVLLRDIRAILMDALGRRGS</sequence>
<evidence type="ECO:0000313" key="1">
    <source>
        <dbReference type="EMBL" id="SMX28182.1"/>
    </source>
</evidence>
<gene>
    <name evidence="1" type="ORF">TRP8649_02297</name>
</gene>
<evidence type="ECO:0008006" key="3">
    <source>
        <dbReference type="Google" id="ProtNLM"/>
    </source>
</evidence>
<dbReference type="EMBL" id="FXXP01000002">
    <property type="protein sequence ID" value="SMX28182.1"/>
    <property type="molecule type" value="Genomic_DNA"/>
</dbReference>
<evidence type="ECO:0000313" key="2">
    <source>
        <dbReference type="Proteomes" id="UP000225972"/>
    </source>
</evidence>
<organism evidence="1 2">
    <name type="scientific">Pelagimonas phthalicica</name>
    <dbReference type="NCBI Taxonomy" id="1037362"/>
    <lineage>
        <taxon>Bacteria</taxon>
        <taxon>Pseudomonadati</taxon>
        <taxon>Pseudomonadota</taxon>
        <taxon>Alphaproteobacteria</taxon>
        <taxon>Rhodobacterales</taxon>
        <taxon>Roseobacteraceae</taxon>
        <taxon>Pelagimonas</taxon>
    </lineage>
</organism>
<dbReference type="OrthoDB" id="8548224at2"/>
<dbReference type="RefSeq" id="WP_099245341.1">
    <property type="nucleotide sequence ID" value="NZ_FXXP01000002.1"/>
</dbReference>
<proteinExistence type="predicted"/>